<reference evidence="2" key="1">
    <citation type="journal article" date="2021" name="Nat. Commun.">
        <title>Genetic determinants of endophytism in the Arabidopsis root mycobiome.</title>
        <authorList>
            <person name="Mesny F."/>
            <person name="Miyauchi S."/>
            <person name="Thiergart T."/>
            <person name="Pickel B."/>
            <person name="Atanasova L."/>
            <person name="Karlsson M."/>
            <person name="Huettel B."/>
            <person name="Barry K.W."/>
            <person name="Haridas S."/>
            <person name="Chen C."/>
            <person name="Bauer D."/>
            <person name="Andreopoulos W."/>
            <person name="Pangilinan J."/>
            <person name="LaButti K."/>
            <person name="Riley R."/>
            <person name="Lipzen A."/>
            <person name="Clum A."/>
            <person name="Drula E."/>
            <person name="Henrissat B."/>
            <person name="Kohler A."/>
            <person name="Grigoriev I.V."/>
            <person name="Martin F.M."/>
            <person name="Hacquard S."/>
        </authorList>
    </citation>
    <scope>NUCLEOTIDE SEQUENCE</scope>
    <source>
        <strain evidence="2">MPI-CAGE-CH-0230</strain>
    </source>
</reference>
<evidence type="ECO:0000313" key="3">
    <source>
        <dbReference type="Proteomes" id="UP000756346"/>
    </source>
</evidence>
<keyword evidence="3" id="KW-1185">Reference proteome</keyword>
<gene>
    <name evidence="2" type="ORF">B0I36DRAFT_115811</name>
</gene>
<name>A0A9P8Y603_9PEZI</name>
<evidence type="ECO:0000256" key="1">
    <source>
        <dbReference type="SAM" id="MobiDB-lite"/>
    </source>
</evidence>
<evidence type="ECO:0000313" key="2">
    <source>
        <dbReference type="EMBL" id="KAH7030909.1"/>
    </source>
</evidence>
<dbReference type="AlphaFoldDB" id="A0A9P8Y603"/>
<feature type="compositionally biased region" description="Basic residues" evidence="1">
    <location>
        <begin position="60"/>
        <end position="71"/>
    </location>
</feature>
<dbReference type="OrthoDB" id="10523524at2759"/>
<dbReference type="Proteomes" id="UP000756346">
    <property type="component" value="Unassembled WGS sequence"/>
</dbReference>
<proteinExistence type="predicted"/>
<sequence length="89" mass="10444">MQQLTERACNIRCPLKNEGTLSQDPRLNTPEDRSLKIAYKAPAKSKRPPRDSNPQPSTFKPHRWDRRSTRYHCAKQSRSIHLDAENWQC</sequence>
<comment type="caution">
    <text evidence="2">The sequence shown here is derived from an EMBL/GenBank/DDBJ whole genome shotgun (WGS) entry which is preliminary data.</text>
</comment>
<protein>
    <submittedName>
        <fullName evidence="2">Uncharacterized protein</fullName>
    </submittedName>
</protein>
<dbReference type="GeneID" id="70177507"/>
<organism evidence="2 3">
    <name type="scientific">Microdochium trichocladiopsis</name>
    <dbReference type="NCBI Taxonomy" id="1682393"/>
    <lineage>
        <taxon>Eukaryota</taxon>
        <taxon>Fungi</taxon>
        <taxon>Dikarya</taxon>
        <taxon>Ascomycota</taxon>
        <taxon>Pezizomycotina</taxon>
        <taxon>Sordariomycetes</taxon>
        <taxon>Xylariomycetidae</taxon>
        <taxon>Xylariales</taxon>
        <taxon>Microdochiaceae</taxon>
        <taxon>Microdochium</taxon>
    </lineage>
</organism>
<dbReference type="RefSeq" id="XP_046012589.1">
    <property type="nucleotide sequence ID" value="XM_046147961.1"/>
</dbReference>
<accession>A0A9P8Y603</accession>
<feature type="region of interest" description="Disordered" evidence="1">
    <location>
        <begin position="16"/>
        <end position="71"/>
    </location>
</feature>
<dbReference type="EMBL" id="JAGTJQ010000005">
    <property type="protein sequence ID" value="KAH7030909.1"/>
    <property type="molecule type" value="Genomic_DNA"/>
</dbReference>